<gene>
    <name evidence="2" type="ORF">MNBD_CHLOROFLEXI01-3700</name>
</gene>
<name>A0A3B0UNY4_9ZZZZ</name>
<reference evidence="2" key="1">
    <citation type="submission" date="2018-06" db="EMBL/GenBank/DDBJ databases">
        <authorList>
            <person name="Zhirakovskaya E."/>
        </authorList>
    </citation>
    <scope>NUCLEOTIDE SEQUENCE</scope>
</reference>
<dbReference type="PANTHER" id="PTHR36970">
    <property type="entry name" value="UNNAMED PRODUCT"/>
    <property type="match status" value="1"/>
</dbReference>
<sequence length="182" mass="20975">MQTIKQFIKIVDYQTWLVAGLAMMVVYFSRRFDFLVDLPTTLIGIAVVFPLVFSINSAYKQRENALNAFASLKAHGIVLYYAHREWPDGEVSHADRALGLLHRLLTAVSHHFATNSHDQSRTKQQIYAIFSDYSRSHELLRAAGVPANEISRANQYLRQIIIDFERMNNIARYRTPVTLRAY</sequence>
<dbReference type="EMBL" id="UOEU01000371">
    <property type="protein sequence ID" value="VAW32548.1"/>
    <property type="molecule type" value="Genomic_DNA"/>
</dbReference>
<feature type="transmembrane region" description="Helical" evidence="1">
    <location>
        <begin position="7"/>
        <end position="28"/>
    </location>
</feature>
<keyword evidence="1" id="KW-0472">Membrane</keyword>
<keyword evidence="1" id="KW-0812">Transmembrane</keyword>
<accession>A0A3B0UNY4</accession>
<protein>
    <submittedName>
        <fullName evidence="2">Uncharacterized protein</fullName>
    </submittedName>
</protein>
<dbReference type="PANTHER" id="PTHR36970:SF1">
    <property type="entry name" value="BESTROPHIN HOMOLOG"/>
    <property type="match status" value="1"/>
</dbReference>
<evidence type="ECO:0000256" key="1">
    <source>
        <dbReference type="SAM" id="Phobius"/>
    </source>
</evidence>
<feature type="transmembrane region" description="Helical" evidence="1">
    <location>
        <begin position="34"/>
        <end position="53"/>
    </location>
</feature>
<organism evidence="2">
    <name type="scientific">hydrothermal vent metagenome</name>
    <dbReference type="NCBI Taxonomy" id="652676"/>
    <lineage>
        <taxon>unclassified sequences</taxon>
        <taxon>metagenomes</taxon>
        <taxon>ecological metagenomes</taxon>
    </lineage>
</organism>
<dbReference type="AlphaFoldDB" id="A0A3B0UNY4"/>
<keyword evidence="1" id="KW-1133">Transmembrane helix</keyword>
<evidence type="ECO:0000313" key="2">
    <source>
        <dbReference type="EMBL" id="VAW32548.1"/>
    </source>
</evidence>
<feature type="non-terminal residue" evidence="2">
    <location>
        <position position="182"/>
    </location>
</feature>
<proteinExistence type="predicted"/>